<evidence type="ECO:0000313" key="1">
    <source>
        <dbReference type="EMBL" id="ACN18100.1"/>
    </source>
</evidence>
<protein>
    <submittedName>
        <fullName evidence="1">Uncharacterized protein</fullName>
    </submittedName>
</protein>
<gene>
    <name evidence="1" type="ORF">AKSOIL_0047</name>
</gene>
<name>C0INX1_9BACT</name>
<organism evidence="1">
    <name type="scientific">uncultured bacterium BLR5</name>
    <dbReference type="NCBI Taxonomy" id="506522"/>
    <lineage>
        <taxon>Bacteria</taxon>
        <taxon>environmental samples</taxon>
    </lineage>
</organism>
<sequence>MRGEHLRMFWGVITRWPAASKLLTVNPCRLVYFILRGRIKAVFTPDTVSHGNALLIKTIPSTGQLEVAN</sequence>
<proteinExistence type="predicted"/>
<accession>C0INX1</accession>
<dbReference type="AlphaFoldDB" id="C0INX1"/>
<reference evidence="1" key="1">
    <citation type="journal article" date="2009" name="ISME J.">
        <title>Functional metagenomics reveals diverse beta-lactamases in a remote Alaskan soil.</title>
        <authorList>
            <person name="Allen H.K."/>
            <person name="Moe L.A."/>
            <person name="Rodbumrer J."/>
            <person name="Gaarder A."/>
            <person name="Handelsman J."/>
        </authorList>
    </citation>
    <scope>NUCLEOTIDE SEQUENCE</scope>
</reference>
<dbReference type="EMBL" id="EU408358">
    <property type="protein sequence ID" value="ACN18100.1"/>
    <property type="molecule type" value="Genomic_DNA"/>
</dbReference>